<organism evidence="5 6">
    <name type="scientific">Methylobacterium adhaesivum</name>
    <dbReference type="NCBI Taxonomy" id="333297"/>
    <lineage>
        <taxon>Bacteria</taxon>
        <taxon>Pseudomonadati</taxon>
        <taxon>Pseudomonadota</taxon>
        <taxon>Alphaproteobacteria</taxon>
        <taxon>Hyphomicrobiales</taxon>
        <taxon>Methylobacteriaceae</taxon>
        <taxon>Methylobacterium</taxon>
    </lineage>
</organism>
<dbReference type="PANTHER" id="PTHR43788:SF6">
    <property type="entry name" value="DNA HELICASE B"/>
    <property type="match status" value="1"/>
</dbReference>
<dbReference type="InterPro" id="IPR029493">
    <property type="entry name" value="RecD2-like_HHH"/>
</dbReference>
<dbReference type="PANTHER" id="PTHR43788">
    <property type="entry name" value="DNA2/NAM7 HELICASE FAMILY MEMBER"/>
    <property type="match status" value="1"/>
</dbReference>
<sequence>MTTQPVQHLTVQVTSIVWAGDRATIFSGITTGRESVRVVAKGEAFHPVDGEVYRIEGQWHESVRHGLQFYGRPDGFVRLMPSGKLVVPWLQVVGGLGPARAKRIAQALRGRLDGLLDGSVTLEQLTEIIDPERPNLAARLAVAVFRTLAETKGEYETVRWLEEQGVEDGGTVRRILRLFGPEALPLLQRNPYVLSGPLPWSKVDPLALRILKARGGIGDAHTHPTRIVGAIDAVMLDAIREGDTAVHRSVLGSRVAKKLGLDAEMELDEEVVRVGMANHALIESGDLWRSPGCAVLEEDLLVRFRRLAGGRERTGVKIPSAVDLRRLLAMVENRGRSLHPEQRDAVLAVMGRPLACLTGGAGTGKTATCRAIVDLWEHLGGHVQMAALSGKAALRLTEGTGRSEPGQSPAVTIHRLILGLEKRVDGQTQWGGTSQRQAAPDAGRELPLLTNRTLLVIDEASMVDLSQMHRLVDAMPQGCRLLLVGDAFQLPPVGFGLIFHHLVEQRGITSRLETVHRQSDGSGIPAISREVRGSRIPVLPAYQPGRPGVSFLVVEPGEVSESVERVVADLGRHGPDSTGLMVLSAVNSRAAAPDGTVRHLNHRLHSAHVASLEAADPGKVESVRGYMGNEFCVGEPVTFLRNDYEKGLRNGSLGHVTAVDEDLGTVTCEFDGETVTLTDKDLFDLALAYAVSCHRAQGSQARTVVVALIEARNMDPTWVYTALTRAEEAVVLVGSEEALKAAMSRPPAHARRMVGCTFDLSLPDVQALDQA</sequence>
<keyword evidence="1" id="KW-0547">Nucleotide-binding</keyword>
<feature type="domain" description="UvrD-like helicase C-terminal" evidence="3">
    <location>
        <begin position="687"/>
        <end position="733"/>
    </location>
</feature>
<dbReference type="RefSeq" id="WP_056378854.1">
    <property type="nucleotide sequence ID" value="NZ_BPQD01000014.1"/>
</dbReference>
<accession>A0ABT8BHL4</accession>
<dbReference type="InterPro" id="IPR027417">
    <property type="entry name" value="P-loop_NTPase"/>
</dbReference>
<evidence type="ECO:0000313" key="6">
    <source>
        <dbReference type="Proteomes" id="UP001224644"/>
    </source>
</evidence>
<evidence type="ECO:0000259" key="3">
    <source>
        <dbReference type="Pfam" id="PF13538"/>
    </source>
</evidence>
<protein>
    <submittedName>
        <fullName evidence="5">AAA family ATPase</fullName>
    </submittedName>
</protein>
<dbReference type="CDD" id="cd17933">
    <property type="entry name" value="DEXSc_RecD-like"/>
    <property type="match status" value="1"/>
</dbReference>
<keyword evidence="2" id="KW-0067">ATP-binding</keyword>
<dbReference type="InterPro" id="IPR050534">
    <property type="entry name" value="Coronavir_polyprotein_1ab"/>
</dbReference>
<dbReference type="Proteomes" id="UP001224644">
    <property type="component" value="Unassembled WGS sequence"/>
</dbReference>
<gene>
    <name evidence="5" type="ORF">QWZ12_13660</name>
</gene>
<dbReference type="CDD" id="cd18809">
    <property type="entry name" value="SF1_C_RecD"/>
    <property type="match status" value="1"/>
</dbReference>
<evidence type="ECO:0000256" key="2">
    <source>
        <dbReference type="ARBA" id="ARBA00022840"/>
    </source>
</evidence>
<dbReference type="Gene3D" id="2.30.30.940">
    <property type="match status" value="1"/>
</dbReference>
<evidence type="ECO:0000313" key="5">
    <source>
        <dbReference type="EMBL" id="MDN3591647.1"/>
    </source>
</evidence>
<name>A0ABT8BHL4_9HYPH</name>
<proteinExistence type="predicted"/>
<comment type="caution">
    <text evidence="5">The sequence shown here is derived from an EMBL/GenBank/DDBJ whole genome shotgun (WGS) entry which is preliminary data.</text>
</comment>
<dbReference type="Pfam" id="PF13538">
    <property type="entry name" value="UvrD_C_2"/>
    <property type="match status" value="1"/>
</dbReference>
<keyword evidence="6" id="KW-1185">Reference proteome</keyword>
<dbReference type="Pfam" id="PF14490">
    <property type="entry name" value="HHH_RecD2"/>
    <property type="match status" value="1"/>
</dbReference>
<reference evidence="6" key="1">
    <citation type="journal article" date="2019" name="Int. J. Syst. Evol. Microbiol.">
        <title>The Global Catalogue of Microorganisms (GCM) 10K type strain sequencing project: providing services to taxonomists for standard genome sequencing and annotation.</title>
        <authorList>
            <consortium name="The Broad Institute Genomics Platform"/>
            <consortium name="The Broad Institute Genome Sequencing Center for Infectious Disease"/>
            <person name="Wu L."/>
            <person name="Ma J."/>
        </authorList>
    </citation>
    <scope>NUCLEOTIDE SEQUENCE [LARGE SCALE GENOMIC DNA]</scope>
    <source>
        <strain evidence="6">CECT 7069</strain>
    </source>
</reference>
<dbReference type="SUPFAM" id="SSF52540">
    <property type="entry name" value="P-loop containing nucleoside triphosphate hydrolases"/>
    <property type="match status" value="2"/>
</dbReference>
<evidence type="ECO:0000256" key="1">
    <source>
        <dbReference type="ARBA" id="ARBA00022741"/>
    </source>
</evidence>
<dbReference type="Gene3D" id="3.40.50.300">
    <property type="entry name" value="P-loop containing nucleotide triphosphate hydrolases"/>
    <property type="match status" value="2"/>
</dbReference>
<dbReference type="InterPro" id="IPR027785">
    <property type="entry name" value="UvrD-like_helicase_C"/>
</dbReference>
<evidence type="ECO:0000259" key="4">
    <source>
        <dbReference type="Pfam" id="PF14490"/>
    </source>
</evidence>
<dbReference type="EMBL" id="JAUFPX010000012">
    <property type="protein sequence ID" value="MDN3591647.1"/>
    <property type="molecule type" value="Genomic_DNA"/>
</dbReference>
<feature type="domain" description="ATP-dependent RecD2 DNA helicase-like helix-hairpin-helix" evidence="4">
    <location>
        <begin position="151"/>
        <end position="244"/>
    </location>
</feature>
<dbReference type="Pfam" id="PF13604">
    <property type="entry name" value="AAA_30"/>
    <property type="match status" value="1"/>
</dbReference>